<dbReference type="Proteomes" id="UP000507954">
    <property type="component" value="Unassembled WGS sequence"/>
</dbReference>
<sequence length="52" mass="6050">MSYFDCYLVPSPTAKLDAYKLFSQRMAKVYREYGALRVIDCILDPEATPRRS</sequence>
<dbReference type="RefSeq" id="WP_234913695.1">
    <property type="nucleotide sequence ID" value="NZ_CABFNB010000004.1"/>
</dbReference>
<dbReference type="Pfam" id="PF07237">
    <property type="entry name" value="DUF1428"/>
    <property type="match status" value="1"/>
</dbReference>
<dbReference type="AlphaFoldDB" id="A0A508WP01"/>
<dbReference type="Gene3D" id="3.30.70.100">
    <property type="match status" value="1"/>
</dbReference>
<dbReference type="EMBL" id="CABFNB010000004">
    <property type="protein sequence ID" value="VTZ59200.1"/>
    <property type="molecule type" value="Genomic_DNA"/>
</dbReference>
<gene>
    <name evidence="1" type="ORF">EMEDMD4_1010009</name>
</gene>
<accession>A0A508WP01</accession>
<dbReference type="InterPro" id="IPR011008">
    <property type="entry name" value="Dimeric_a/b-barrel"/>
</dbReference>
<reference evidence="1" key="1">
    <citation type="submission" date="2019-06" db="EMBL/GenBank/DDBJ databases">
        <authorList>
            <person name="Le Quere A."/>
            <person name="Colella S."/>
        </authorList>
    </citation>
    <scope>NUCLEOTIDE SEQUENCE</scope>
    <source>
        <strain evidence="1">EmedicaeMD41</strain>
    </source>
</reference>
<protein>
    <recommendedName>
        <fullName evidence="2">DUF1428 domain-containing protein</fullName>
    </recommendedName>
</protein>
<evidence type="ECO:0000313" key="1">
    <source>
        <dbReference type="EMBL" id="VTZ59200.1"/>
    </source>
</evidence>
<organism evidence="1">
    <name type="scientific">Sinorhizobium medicae</name>
    <dbReference type="NCBI Taxonomy" id="110321"/>
    <lineage>
        <taxon>Bacteria</taxon>
        <taxon>Pseudomonadati</taxon>
        <taxon>Pseudomonadota</taxon>
        <taxon>Alphaproteobacteria</taxon>
        <taxon>Hyphomicrobiales</taxon>
        <taxon>Rhizobiaceae</taxon>
        <taxon>Sinorhizobium/Ensifer group</taxon>
        <taxon>Sinorhizobium</taxon>
    </lineage>
</organism>
<dbReference type="InterPro" id="IPR009874">
    <property type="entry name" value="DUF1428"/>
</dbReference>
<dbReference type="SUPFAM" id="SSF54909">
    <property type="entry name" value="Dimeric alpha+beta barrel"/>
    <property type="match status" value="1"/>
</dbReference>
<name>A0A508WP01_9HYPH</name>
<proteinExistence type="predicted"/>
<evidence type="ECO:0008006" key="2">
    <source>
        <dbReference type="Google" id="ProtNLM"/>
    </source>
</evidence>